<feature type="transmembrane region" description="Helical" evidence="3">
    <location>
        <begin position="805"/>
        <end position="826"/>
    </location>
</feature>
<dbReference type="InterPro" id="IPR038050">
    <property type="entry name" value="Neuro_actylchol_rec"/>
</dbReference>
<evidence type="ECO:0000259" key="4">
    <source>
        <dbReference type="PROSITE" id="PS50878"/>
    </source>
</evidence>
<feature type="domain" description="Reverse transcriptase" evidence="4">
    <location>
        <begin position="36"/>
        <end position="260"/>
    </location>
</feature>
<dbReference type="InterPro" id="IPR036719">
    <property type="entry name" value="Neuro-gated_channel_TM_sf"/>
</dbReference>
<feature type="transmembrane region" description="Helical" evidence="3">
    <location>
        <begin position="655"/>
        <end position="679"/>
    </location>
</feature>
<dbReference type="Gene3D" id="1.20.58.390">
    <property type="entry name" value="Neurotransmitter-gated ion-channel transmembrane domain"/>
    <property type="match status" value="1"/>
</dbReference>
<dbReference type="SUPFAM" id="SSF63712">
    <property type="entry name" value="Nicotinic receptor ligand binding domain-like"/>
    <property type="match status" value="1"/>
</dbReference>
<evidence type="ECO:0000313" key="5">
    <source>
        <dbReference type="EMBL" id="KAK6756038.1"/>
    </source>
</evidence>
<dbReference type="Gene3D" id="2.70.170.10">
    <property type="entry name" value="Neurotransmitter-gated ion-channel ligand-binding domain"/>
    <property type="match status" value="1"/>
</dbReference>
<feature type="compositionally biased region" description="Basic and acidic residues" evidence="2">
    <location>
        <begin position="747"/>
        <end position="758"/>
    </location>
</feature>
<name>A0ABR1E0J4_NECAM</name>
<keyword evidence="3" id="KW-0812">Transmembrane</keyword>
<dbReference type="Gene3D" id="3.30.70.270">
    <property type="match status" value="1"/>
</dbReference>
<dbReference type="EMBL" id="JAVFWL010000005">
    <property type="protein sequence ID" value="KAK6756038.1"/>
    <property type="molecule type" value="Genomic_DNA"/>
</dbReference>
<dbReference type="PANTHER" id="PTHR47027">
    <property type="entry name" value="REVERSE TRANSCRIPTASE DOMAIN-CONTAINING PROTEIN"/>
    <property type="match status" value="1"/>
</dbReference>
<comment type="subcellular location">
    <subcellularLocation>
        <location evidence="1">Membrane</location>
        <topology evidence="1">Multi-pass membrane protein</topology>
    </subcellularLocation>
</comment>
<dbReference type="InterPro" id="IPR043502">
    <property type="entry name" value="DNA/RNA_pol_sf"/>
</dbReference>
<evidence type="ECO:0000256" key="2">
    <source>
        <dbReference type="SAM" id="MobiDB-lite"/>
    </source>
</evidence>
<dbReference type="Pfam" id="PF00078">
    <property type="entry name" value="RVT_1"/>
    <property type="match status" value="1"/>
</dbReference>
<sequence length="827" mass="94739">MSVRNRTAPGPDRIRPEHLKSLPPVLINTLARLFTRYLSECKVPKQWKTSKTVLLYKKGDPHDIGNYRPICLLSVIYKLFTRVILNRIEKVLDEGQPCEQAGFRKGFSTIDHIHTVSKLIEVSREYKMPLCLTFIDLKKAFDSVETEAVVEALDNQGVPTQYIKGDTISPKIFTATLENAMRKLEWDDMGVKVDGRQLHHLRFADDIVLVTPSISQAERMLTEFDETCGCIGLQLNLQKTMFMRNGWVSDAPFTLNGTNISECTSYVYLGRELNMMNDLTPSWAGGTSGWGAYKSIEDVVKKTRNTRLRAHLFNTTVLPALTYASETWAFRKQEENAFLCTRYEFLVVLLSLCYGVNLPDYNKKLEDALLKNYNSRHRPVKKESTTVQVSVYMGISHVEKVDEHEQTMLVHGHLWATWFDEYLVWDPKDYNSTSKINVDSWRIWQPALALYNSARGNSWHLYMHGLPAMITNTGRVWASGSFSFHVTCRFDFSSWPYDEQECPIVIADWVYDLSRVNLSDPQGDAPWNKPSIRLNYDPLRQDEKKHVAGWEVFDTWRRHCYWGPSGCKEELPDGQPEWYWSLLEFGVKLRRHAPYFGLTIIMPTIITCFLTLCSFWIDTPSMAIALVIFNVLLQGLFGWDLIRELPPGSGSVPKIVTLYGFNLSMTTLAFVINVLAQFFESVLPDDLELPEVVSTLPEKLRLAQLFQVKGLSFDPQQLLNYNVEEEDPKEFNSPLCSIEPTNALEEDDRKQDERRDTDGETLIPMENESPSTVISLSPVPPNTQPSPIPAEDEVVISKTSQSVYLVRRVFFCVFFLLYLIAVPVCLI</sequence>
<dbReference type="PANTHER" id="PTHR47027:SF20">
    <property type="entry name" value="REVERSE TRANSCRIPTASE-LIKE PROTEIN WITH RNA-DIRECTED DNA POLYMERASE DOMAIN"/>
    <property type="match status" value="1"/>
</dbReference>
<accession>A0ABR1E0J4</accession>
<feature type="transmembrane region" description="Helical" evidence="3">
    <location>
        <begin position="623"/>
        <end position="643"/>
    </location>
</feature>
<dbReference type="Proteomes" id="UP001303046">
    <property type="component" value="Unassembled WGS sequence"/>
</dbReference>
<keyword evidence="3" id="KW-1133">Transmembrane helix</keyword>
<dbReference type="SUPFAM" id="SSF56672">
    <property type="entry name" value="DNA/RNA polymerases"/>
    <property type="match status" value="1"/>
</dbReference>
<dbReference type="CDD" id="cd18989">
    <property type="entry name" value="LGIC_ECD_cation"/>
    <property type="match status" value="1"/>
</dbReference>
<organism evidence="5 6">
    <name type="scientific">Necator americanus</name>
    <name type="common">Human hookworm</name>
    <dbReference type="NCBI Taxonomy" id="51031"/>
    <lineage>
        <taxon>Eukaryota</taxon>
        <taxon>Metazoa</taxon>
        <taxon>Ecdysozoa</taxon>
        <taxon>Nematoda</taxon>
        <taxon>Chromadorea</taxon>
        <taxon>Rhabditida</taxon>
        <taxon>Rhabditina</taxon>
        <taxon>Rhabditomorpha</taxon>
        <taxon>Strongyloidea</taxon>
        <taxon>Ancylostomatidae</taxon>
        <taxon>Bunostominae</taxon>
        <taxon>Necator</taxon>
    </lineage>
</organism>
<dbReference type="PROSITE" id="PS50878">
    <property type="entry name" value="RT_POL"/>
    <property type="match status" value="1"/>
</dbReference>
<keyword evidence="6" id="KW-1185">Reference proteome</keyword>
<gene>
    <name evidence="5" type="primary">Necator_chrV.g19226</name>
    <name evidence="5" type="ORF">RB195_014434</name>
</gene>
<dbReference type="CDD" id="cd01650">
    <property type="entry name" value="RT_nLTR_like"/>
    <property type="match status" value="1"/>
</dbReference>
<dbReference type="SUPFAM" id="SSF90112">
    <property type="entry name" value="Neurotransmitter-gated ion-channel transmembrane pore"/>
    <property type="match status" value="1"/>
</dbReference>
<dbReference type="Pfam" id="PF02931">
    <property type="entry name" value="Neur_chan_LBD"/>
    <property type="match status" value="1"/>
</dbReference>
<evidence type="ECO:0000313" key="6">
    <source>
        <dbReference type="Proteomes" id="UP001303046"/>
    </source>
</evidence>
<reference evidence="5 6" key="1">
    <citation type="submission" date="2023-08" db="EMBL/GenBank/DDBJ databases">
        <title>A Necator americanus chromosomal reference genome.</title>
        <authorList>
            <person name="Ilik V."/>
            <person name="Petrzelkova K.J."/>
            <person name="Pardy F."/>
            <person name="Fuh T."/>
            <person name="Niatou-Singa F.S."/>
            <person name="Gouil Q."/>
            <person name="Baker L."/>
            <person name="Ritchie M.E."/>
            <person name="Jex A.R."/>
            <person name="Gazzola D."/>
            <person name="Li H."/>
            <person name="Toshio Fujiwara R."/>
            <person name="Zhan B."/>
            <person name="Aroian R.V."/>
            <person name="Pafco B."/>
            <person name="Schwarz E.M."/>
        </authorList>
    </citation>
    <scope>NUCLEOTIDE SEQUENCE [LARGE SCALE GENOMIC DNA]</scope>
    <source>
        <strain evidence="5 6">Aroian</strain>
        <tissue evidence="5">Whole animal</tissue>
    </source>
</reference>
<evidence type="ECO:0000256" key="3">
    <source>
        <dbReference type="SAM" id="Phobius"/>
    </source>
</evidence>
<dbReference type="InterPro" id="IPR036734">
    <property type="entry name" value="Neur_chan_lig-bd_sf"/>
</dbReference>
<feature type="region of interest" description="Disordered" evidence="2">
    <location>
        <begin position="744"/>
        <end position="765"/>
    </location>
</feature>
<proteinExistence type="predicted"/>
<protein>
    <recommendedName>
        <fullName evidence="4">Reverse transcriptase domain-containing protein</fullName>
    </recommendedName>
</protein>
<comment type="caution">
    <text evidence="5">The sequence shown here is derived from an EMBL/GenBank/DDBJ whole genome shotgun (WGS) entry which is preliminary data.</text>
</comment>
<keyword evidence="3" id="KW-0472">Membrane</keyword>
<feature type="transmembrane region" description="Helical" evidence="3">
    <location>
        <begin position="595"/>
        <end position="617"/>
    </location>
</feature>
<dbReference type="InterPro" id="IPR006202">
    <property type="entry name" value="Neur_chan_lig-bd"/>
</dbReference>
<dbReference type="InterPro" id="IPR000477">
    <property type="entry name" value="RT_dom"/>
</dbReference>
<evidence type="ECO:0000256" key="1">
    <source>
        <dbReference type="ARBA" id="ARBA00004141"/>
    </source>
</evidence>
<dbReference type="InterPro" id="IPR043128">
    <property type="entry name" value="Rev_trsase/Diguanyl_cyclase"/>
</dbReference>